<dbReference type="OrthoDB" id="8196546at2759"/>
<sequence length="197" mass="21999">MDELSVIYLLYADDQLVLAPSTCKLQVMVIKMSAPAKKRSMKVNISTAKVVAIVRVGSTTECDTYMEDETVKPVKELYIELAFRTRLRPRGRKMHSSSGFSTDSDFDLGLTLIIPVSLCSDPVSVSVPALDSALRSTFNSAITGHGSNLYMAEANASSKIKYRVYYLKILYVSINERNIKNGVEIRFISTKRDQRRG</sequence>
<protein>
    <recommendedName>
        <fullName evidence="3">Reverse transcriptase domain-containing protein</fullName>
    </recommendedName>
</protein>
<name>A0A4C1U4A4_EUMVA</name>
<evidence type="ECO:0008006" key="3">
    <source>
        <dbReference type="Google" id="ProtNLM"/>
    </source>
</evidence>
<dbReference type="EMBL" id="BGZK01000121">
    <property type="protein sequence ID" value="GBP20656.1"/>
    <property type="molecule type" value="Genomic_DNA"/>
</dbReference>
<keyword evidence="2" id="KW-1185">Reference proteome</keyword>
<comment type="caution">
    <text evidence="1">The sequence shown here is derived from an EMBL/GenBank/DDBJ whole genome shotgun (WGS) entry which is preliminary data.</text>
</comment>
<evidence type="ECO:0000313" key="1">
    <source>
        <dbReference type="EMBL" id="GBP20656.1"/>
    </source>
</evidence>
<dbReference type="AlphaFoldDB" id="A0A4C1U4A4"/>
<evidence type="ECO:0000313" key="2">
    <source>
        <dbReference type="Proteomes" id="UP000299102"/>
    </source>
</evidence>
<reference evidence="1 2" key="1">
    <citation type="journal article" date="2019" name="Commun. Biol.">
        <title>The bagworm genome reveals a unique fibroin gene that provides high tensile strength.</title>
        <authorList>
            <person name="Kono N."/>
            <person name="Nakamura H."/>
            <person name="Ohtoshi R."/>
            <person name="Tomita M."/>
            <person name="Numata K."/>
            <person name="Arakawa K."/>
        </authorList>
    </citation>
    <scope>NUCLEOTIDE SEQUENCE [LARGE SCALE GENOMIC DNA]</scope>
</reference>
<dbReference type="Proteomes" id="UP000299102">
    <property type="component" value="Unassembled WGS sequence"/>
</dbReference>
<accession>A0A4C1U4A4</accession>
<organism evidence="1 2">
    <name type="scientific">Eumeta variegata</name>
    <name type="common">Bagworm moth</name>
    <name type="synonym">Eumeta japonica</name>
    <dbReference type="NCBI Taxonomy" id="151549"/>
    <lineage>
        <taxon>Eukaryota</taxon>
        <taxon>Metazoa</taxon>
        <taxon>Ecdysozoa</taxon>
        <taxon>Arthropoda</taxon>
        <taxon>Hexapoda</taxon>
        <taxon>Insecta</taxon>
        <taxon>Pterygota</taxon>
        <taxon>Neoptera</taxon>
        <taxon>Endopterygota</taxon>
        <taxon>Lepidoptera</taxon>
        <taxon>Glossata</taxon>
        <taxon>Ditrysia</taxon>
        <taxon>Tineoidea</taxon>
        <taxon>Psychidae</taxon>
        <taxon>Oiketicinae</taxon>
        <taxon>Eumeta</taxon>
    </lineage>
</organism>
<proteinExistence type="predicted"/>
<gene>
    <name evidence="1" type="ORF">EVAR_16529_1</name>
</gene>